<dbReference type="InterPro" id="IPR039425">
    <property type="entry name" value="RNA_pol_sigma-70-like"/>
</dbReference>
<gene>
    <name evidence="7" type="ORF">WJX68_23405</name>
</gene>
<dbReference type="Pfam" id="PF04542">
    <property type="entry name" value="Sigma70_r2"/>
    <property type="match status" value="1"/>
</dbReference>
<comment type="caution">
    <text evidence="7">The sequence shown here is derived from an EMBL/GenBank/DDBJ whole genome shotgun (WGS) entry which is preliminary data.</text>
</comment>
<sequence>MDDLTRAAVAAQRGGPAELAALVRAGYPQVWTLCAHLVDPESADDLAQESYLRICRALPGFRRDAPARTWMLAIARRTCMDELRTRVRRRGREQLAAAPPERPAPVADDPPFAVRSLLARLEPERRAAFALTQLLGLGYDDAAAVLGCPPGTVRSRVARARTELIRHAGGAPEEGHESDAR</sequence>
<protein>
    <submittedName>
        <fullName evidence="7">Sigma-70 family RNA polymerase sigma factor</fullName>
    </submittedName>
</protein>
<organism evidence="7 8">
    <name type="scientific">Pseudonocardia spirodelae</name>
    <dbReference type="NCBI Taxonomy" id="3133431"/>
    <lineage>
        <taxon>Bacteria</taxon>
        <taxon>Bacillati</taxon>
        <taxon>Actinomycetota</taxon>
        <taxon>Actinomycetes</taxon>
        <taxon>Pseudonocardiales</taxon>
        <taxon>Pseudonocardiaceae</taxon>
        <taxon>Pseudonocardia</taxon>
    </lineage>
</organism>
<dbReference type="Gene3D" id="1.10.1740.10">
    <property type="match status" value="1"/>
</dbReference>
<dbReference type="InterPro" id="IPR013324">
    <property type="entry name" value="RNA_pol_sigma_r3/r4-like"/>
</dbReference>
<dbReference type="InterPro" id="IPR014284">
    <property type="entry name" value="RNA_pol_sigma-70_dom"/>
</dbReference>
<evidence type="ECO:0000256" key="2">
    <source>
        <dbReference type="ARBA" id="ARBA00023015"/>
    </source>
</evidence>
<keyword evidence="3" id="KW-0731">Sigma factor</keyword>
<evidence type="ECO:0000256" key="1">
    <source>
        <dbReference type="ARBA" id="ARBA00010641"/>
    </source>
</evidence>
<dbReference type="InterPro" id="IPR013249">
    <property type="entry name" value="RNA_pol_sigma70_r4_t2"/>
</dbReference>
<evidence type="ECO:0000256" key="4">
    <source>
        <dbReference type="ARBA" id="ARBA00023163"/>
    </source>
</evidence>
<reference evidence="7 8" key="1">
    <citation type="submission" date="2024-03" db="EMBL/GenBank/DDBJ databases">
        <title>Draft genome sequence of Pseudonocardia sp. DW16-2.</title>
        <authorList>
            <person name="Duangmal K."/>
        </authorList>
    </citation>
    <scope>NUCLEOTIDE SEQUENCE [LARGE SCALE GENOMIC DNA]</scope>
    <source>
        <strain evidence="7 8">DW16-2</strain>
    </source>
</reference>
<dbReference type="InterPro" id="IPR007627">
    <property type="entry name" value="RNA_pol_sigma70_r2"/>
</dbReference>
<keyword evidence="4" id="KW-0804">Transcription</keyword>
<dbReference type="NCBIfam" id="TIGR02937">
    <property type="entry name" value="sigma70-ECF"/>
    <property type="match status" value="1"/>
</dbReference>
<dbReference type="Pfam" id="PF08281">
    <property type="entry name" value="Sigma70_r4_2"/>
    <property type="match status" value="1"/>
</dbReference>
<accession>A0ABU8TEE4</accession>
<keyword evidence="8" id="KW-1185">Reference proteome</keyword>
<keyword evidence="2" id="KW-0805">Transcription regulation</keyword>
<comment type="similarity">
    <text evidence="1">Belongs to the sigma-70 factor family. ECF subfamily.</text>
</comment>
<evidence type="ECO:0000313" key="7">
    <source>
        <dbReference type="EMBL" id="MEJ8281901.1"/>
    </source>
</evidence>
<name>A0ABU8TEE4_9PSEU</name>
<dbReference type="PANTHER" id="PTHR43133:SF61">
    <property type="entry name" value="ECF RNA POLYMERASE SIGMA FACTOR SIGC"/>
    <property type="match status" value="1"/>
</dbReference>
<dbReference type="SUPFAM" id="SSF88946">
    <property type="entry name" value="Sigma2 domain of RNA polymerase sigma factors"/>
    <property type="match status" value="1"/>
</dbReference>
<dbReference type="SUPFAM" id="SSF88659">
    <property type="entry name" value="Sigma3 and sigma4 domains of RNA polymerase sigma factors"/>
    <property type="match status" value="1"/>
</dbReference>
<dbReference type="Proteomes" id="UP001364211">
    <property type="component" value="Unassembled WGS sequence"/>
</dbReference>
<evidence type="ECO:0000313" key="8">
    <source>
        <dbReference type="Proteomes" id="UP001364211"/>
    </source>
</evidence>
<dbReference type="InterPro" id="IPR013325">
    <property type="entry name" value="RNA_pol_sigma_r2"/>
</dbReference>
<dbReference type="RefSeq" id="WP_340294771.1">
    <property type="nucleotide sequence ID" value="NZ_JBBJUP010000025.1"/>
</dbReference>
<evidence type="ECO:0000256" key="3">
    <source>
        <dbReference type="ARBA" id="ARBA00023082"/>
    </source>
</evidence>
<feature type="domain" description="RNA polymerase sigma-70 region 2" evidence="5">
    <location>
        <begin position="22"/>
        <end position="88"/>
    </location>
</feature>
<dbReference type="PANTHER" id="PTHR43133">
    <property type="entry name" value="RNA POLYMERASE ECF-TYPE SIGMA FACTO"/>
    <property type="match status" value="1"/>
</dbReference>
<dbReference type="Gene3D" id="1.10.10.10">
    <property type="entry name" value="Winged helix-like DNA-binding domain superfamily/Winged helix DNA-binding domain"/>
    <property type="match status" value="1"/>
</dbReference>
<dbReference type="CDD" id="cd06171">
    <property type="entry name" value="Sigma70_r4"/>
    <property type="match status" value="1"/>
</dbReference>
<dbReference type="InterPro" id="IPR036388">
    <property type="entry name" value="WH-like_DNA-bd_sf"/>
</dbReference>
<evidence type="ECO:0000259" key="5">
    <source>
        <dbReference type="Pfam" id="PF04542"/>
    </source>
</evidence>
<dbReference type="EMBL" id="JBBJUP010000025">
    <property type="protein sequence ID" value="MEJ8281901.1"/>
    <property type="molecule type" value="Genomic_DNA"/>
</dbReference>
<proteinExistence type="inferred from homology"/>
<feature type="domain" description="RNA polymerase sigma factor 70 region 4 type 2" evidence="6">
    <location>
        <begin position="113"/>
        <end position="164"/>
    </location>
</feature>
<evidence type="ECO:0000259" key="6">
    <source>
        <dbReference type="Pfam" id="PF08281"/>
    </source>
</evidence>